<feature type="binding site" description="M1 metal binding site" evidence="13">
    <location>
        <position position="151"/>
    </location>
    <ligand>
        <name>Zn(2+)</name>
        <dbReference type="ChEBI" id="CHEBI:29105"/>
    </ligand>
</feature>
<accession>A0AAP4BNL7</accession>
<dbReference type="InterPro" id="IPR023498">
    <property type="entry name" value="Zn_transptr_ZupT"/>
</dbReference>
<feature type="transmembrane region" description="Helical" evidence="13">
    <location>
        <begin position="173"/>
        <end position="196"/>
    </location>
</feature>
<keyword evidence="5 13" id="KW-0812">Transmembrane</keyword>
<feature type="binding site" description="M2 metal binding site" evidence="13">
    <location>
        <position position="155"/>
    </location>
    <ligand>
        <name>Fe(2+)</name>
        <dbReference type="ChEBI" id="CHEBI:29033"/>
    </ligand>
</feature>
<dbReference type="Pfam" id="PF02535">
    <property type="entry name" value="Zip"/>
    <property type="match status" value="1"/>
</dbReference>
<dbReference type="RefSeq" id="WP_021353030.1">
    <property type="nucleotide sequence ID" value="NZ_CP051667.1"/>
</dbReference>
<evidence type="ECO:0000256" key="4">
    <source>
        <dbReference type="ARBA" id="ARBA00022475"/>
    </source>
</evidence>
<keyword evidence="12 13" id="KW-0472">Membrane</keyword>
<comment type="caution">
    <text evidence="15">The sequence shown here is derived from an EMBL/GenBank/DDBJ whole genome shotgun (WGS) entry which is preliminary data.</text>
</comment>
<evidence type="ECO:0000256" key="5">
    <source>
        <dbReference type="ARBA" id="ARBA00022692"/>
    </source>
</evidence>
<evidence type="ECO:0000256" key="11">
    <source>
        <dbReference type="ARBA" id="ARBA00023065"/>
    </source>
</evidence>
<evidence type="ECO:0000313" key="15">
    <source>
        <dbReference type="EMBL" id="MDK4306294.1"/>
    </source>
</evidence>
<feature type="binding site" description="M2 metal binding site" evidence="13">
    <location>
        <position position="184"/>
    </location>
    <ligand>
        <name>Fe(2+)</name>
        <dbReference type="ChEBI" id="CHEBI:29033"/>
    </ligand>
</feature>
<feature type="transmembrane region" description="Helical" evidence="13">
    <location>
        <begin position="140"/>
        <end position="161"/>
    </location>
</feature>
<evidence type="ECO:0000256" key="9">
    <source>
        <dbReference type="ARBA" id="ARBA00022989"/>
    </source>
</evidence>
<dbReference type="GO" id="GO:0005886">
    <property type="term" value="C:plasma membrane"/>
    <property type="evidence" value="ECO:0007669"/>
    <property type="project" value="UniProtKB-SubCell"/>
</dbReference>
<comment type="function">
    <text evidence="13">Mediates zinc uptake. May also transport other divalent cations.</text>
</comment>
<gene>
    <name evidence="13 15" type="primary">zupT</name>
    <name evidence="14" type="ORF">QPX23_00815</name>
    <name evidence="15" type="ORF">QPX42_01800</name>
</gene>
<reference evidence="15 17" key="1">
    <citation type="submission" date="2023-05" db="EMBL/GenBank/DDBJ databases">
        <title>Metabolic capabilities are highly conserved among human nasal-associated Corynebacterium species in pangenomic analyses.</title>
        <authorList>
            <person name="Tran T.H."/>
            <person name="Roberts A.Q."/>
            <person name="Escapa I.F."/>
            <person name="Gao W."/>
            <person name="Conlan S."/>
            <person name="Kong H."/>
            <person name="Segre J.A."/>
            <person name="Kelly M.S."/>
            <person name="Lemon K.P."/>
        </authorList>
    </citation>
    <scope>NUCLEOTIDE SEQUENCE</scope>
    <source>
        <strain evidence="15">KPL2773</strain>
        <strain evidence="14 17">KPL3772</strain>
    </source>
</reference>
<evidence type="ECO:0000256" key="13">
    <source>
        <dbReference type="HAMAP-Rule" id="MF_00548"/>
    </source>
</evidence>
<keyword evidence="7 13" id="KW-0862">Zinc</keyword>
<comment type="catalytic activity">
    <reaction evidence="13">
        <text>Zn(2+)(in) = Zn(2+)(out)</text>
        <dbReference type="Rhea" id="RHEA:29351"/>
        <dbReference type="ChEBI" id="CHEBI:29105"/>
    </reaction>
</comment>
<feature type="binding site" description="M1 metal binding site" evidence="13">
    <location>
        <position position="155"/>
    </location>
    <ligand>
        <name>Zn(2+)</name>
        <dbReference type="ChEBI" id="CHEBI:29105"/>
    </ligand>
</feature>
<comment type="similarity">
    <text evidence="2 13">Belongs to the ZIP transporter (TC 2.A.5) family. ZupT subfamily.</text>
</comment>
<keyword evidence="9 13" id="KW-1133">Transmembrane helix</keyword>
<keyword evidence="11 13" id="KW-0406">Ion transport</keyword>
<dbReference type="PANTHER" id="PTHR11040">
    <property type="entry name" value="ZINC/IRON TRANSPORTER"/>
    <property type="match status" value="1"/>
</dbReference>
<name>A0AAP4BNL7_9CORY</name>
<feature type="binding site" description="M1 metal binding site" evidence="13">
    <location>
        <position position="126"/>
    </location>
    <ligand>
        <name>Zn(2+)</name>
        <dbReference type="ChEBI" id="CHEBI:29105"/>
    </ligand>
</feature>
<sequence length="255" mass="26286">MYETSTILFAFALTLGAGLSTGIGGAIAVAKKRPGPAFMAIALGLSAGVMLYVSFVEILPKAMESIGGWAVAGFFAGIALILVVDRLVPEDVNPHEPLQIQKDARSRFLKTGVFTAVAIAIHNFPEGLATFIAGLEEPEIAVGVALAIAIHNIPEGIAVAIPLREALGSRWKAWAAATLSGLAEPLGAFVGFALLMPVMGPVALGFVFSSVAGVMVFISLDKLLPTAEVTGRHHAAIYGLIAGMAIMAVSLLLGA</sequence>
<evidence type="ECO:0000256" key="2">
    <source>
        <dbReference type="ARBA" id="ARBA00009703"/>
    </source>
</evidence>
<dbReference type="AlphaFoldDB" id="A0AAP4BNL7"/>
<protein>
    <recommendedName>
        <fullName evidence="13">Zinc transporter ZupT</fullName>
    </recommendedName>
</protein>
<proteinExistence type="inferred from homology"/>
<feature type="transmembrane region" description="Helical" evidence="13">
    <location>
        <begin position="67"/>
        <end position="88"/>
    </location>
</feature>
<evidence type="ECO:0000256" key="6">
    <source>
        <dbReference type="ARBA" id="ARBA00022723"/>
    </source>
</evidence>
<feature type="binding site" description="M2 metal binding site" evidence="13">
    <location>
        <position position="152"/>
    </location>
    <ligand>
        <name>Fe(2+)</name>
        <dbReference type="ChEBI" id="CHEBI:29033"/>
    </ligand>
</feature>
<evidence type="ECO:0000256" key="1">
    <source>
        <dbReference type="ARBA" id="ARBA00004651"/>
    </source>
</evidence>
<comment type="subcellular location">
    <subcellularLocation>
        <location evidence="1 13">Cell membrane</location>
        <topology evidence="1 13">Multi-pass membrane protein</topology>
    </subcellularLocation>
</comment>
<evidence type="ECO:0000256" key="3">
    <source>
        <dbReference type="ARBA" id="ARBA00022448"/>
    </source>
</evidence>
<evidence type="ECO:0000256" key="7">
    <source>
        <dbReference type="ARBA" id="ARBA00022833"/>
    </source>
</evidence>
<dbReference type="HAMAP" id="MF_00548">
    <property type="entry name" value="ZupT"/>
    <property type="match status" value="1"/>
</dbReference>
<dbReference type="PANTHER" id="PTHR11040:SF205">
    <property type="entry name" value="ZINC TRANSPORTER ZUPT"/>
    <property type="match status" value="1"/>
</dbReference>
<feature type="binding site" description="M2 metal binding site" evidence="13">
    <location>
        <position position="123"/>
    </location>
    <ligand>
        <name>Fe(2+)</name>
        <dbReference type="ChEBI" id="CHEBI:29033"/>
    </ligand>
</feature>
<dbReference type="EMBL" id="JASNVH010000002">
    <property type="protein sequence ID" value="MDK4306294.1"/>
    <property type="molecule type" value="Genomic_DNA"/>
</dbReference>
<organism evidence="15 16">
    <name type="scientific">Corynebacterium pseudodiphtheriticum</name>
    <dbReference type="NCBI Taxonomy" id="37637"/>
    <lineage>
        <taxon>Bacteria</taxon>
        <taxon>Bacillati</taxon>
        <taxon>Actinomycetota</taxon>
        <taxon>Actinomycetes</taxon>
        <taxon>Mycobacteriales</taxon>
        <taxon>Corynebacteriaceae</taxon>
        <taxon>Corynebacterium</taxon>
    </lineage>
</organism>
<keyword evidence="8 13" id="KW-0864">Zinc transport</keyword>
<dbReference type="NCBIfam" id="NF003243">
    <property type="entry name" value="PRK04201.1"/>
    <property type="match status" value="1"/>
</dbReference>
<evidence type="ECO:0000256" key="10">
    <source>
        <dbReference type="ARBA" id="ARBA00023004"/>
    </source>
</evidence>
<keyword evidence="17" id="KW-1185">Reference proteome</keyword>
<feature type="transmembrane region" description="Helical" evidence="13">
    <location>
        <begin position="202"/>
        <end position="223"/>
    </location>
</feature>
<feature type="binding site" description="M2 metal binding site" evidence="13">
    <location>
        <position position="126"/>
    </location>
    <ligand>
        <name>Fe(2+)</name>
        <dbReference type="ChEBI" id="CHEBI:29033"/>
    </ligand>
</feature>
<dbReference type="EMBL" id="JASNUQ010000001">
    <property type="protein sequence ID" value="MDK4289283.1"/>
    <property type="molecule type" value="Genomic_DNA"/>
</dbReference>
<evidence type="ECO:0000313" key="14">
    <source>
        <dbReference type="EMBL" id="MDK4289283.1"/>
    </source>
</evidence>
<feature type="transmembrane region" description="Helical" evidence="13">
    <location>
        <begin position="6"/>
        <end position="30"/>
    </location>
</feature>
<keyword evidence="10" id="KW-0408">Iron</keyword>
<evidence type="ECO:0000256" key="12">
    <source>
        <dbReference type="ARBA" id="ARBA00023136"/>
    </source>
</evidence>
<feature type="transmembrane region" description="Helical" evidence="13">
    <location>
        <begin position="108"/>
        <end position="125"/>
    </location>
</feature>
<dbReference type="Proteomes" id="UP001224412">
    <property type="component" value="Unassembled WGS sequence"/>
</dbReference>
<feature type="transmembrane region" description="Helical" evidence="13">
    <location>
        <begin position="235"/>
        <end position="253"/>
    </location>
</feature>
<keyword evidence="6" id="KW-0479">Metal-binding</keyword>
<evidence type="ECO:0000313" key="17">
    <source>
        <dbReference type="Proteomes" id="UP001239759"/>
    </source>
</evidence>
<keyword evidence="3 13" id="KW-0813">Transport</keyword>
<keyword evidence="4 13" id="KW-1003">Cell membrane</keyword>
<dbReference type="InterPro" id="IPR003689">
    <property type="entry name" value="ZIP"/>
</dbReference>
<dbReference type="GO" id="GO:0005385">
    <property type="term" value="F:zinc ion transmembrane transporter activity"/>
    <property type="evidence" value="ECO:0007669"/>
    <property type="project" value="UniProtKB-UniRule"/>
</dbReference>
<evidence type="ECO:0000313" key="16">
    <source>
        <dbReference type="Proteomes" id="UP001224412"/>
    </source>
</evidence>
<dbReference type="GO" id="GO:0046872">
    <property type="term" value="F:metal ion binding"/>
    <property type="evidence" value="ECO:0007669"/>
    <property type="project" value="UniProtKB-KW"/>
</dbReference>
<feature type="transmembrane region" description="Helical" evidence="13">
    <location>
        <begin position="37"/>
        <end position="55"/>
    </location>
</feature>
<dbReference type="Proteomes" id="UP001239759">
    <property type="component" value="Unassembled WGS sequence"/>
</dbReference>
<evidence type="ECO:0000256" key="8">
    <source>
        <dbReference type="ARBA" id="ARBA00022906"/>
    </source>
</evidence>